<keyword evidence="4" id="KW-0862">Zinc</keyword>
<dbReference type="AlphaFoldDB" id="A0A420Y548"/>
<dbReference type="OrthoDB" id="10250730at2759"/>
<evidence type="ECO:0000313" key="6">
    <source>
        <dbReference type="EMBL" id="RKU43005.1"/>
    </source>
</evidence>
<evidence type="ECO:0000256" key="1">
    <source>
        <dbReference type="ARBA" id="ARBA00007749"/>
    </source>
</evidence>
<feature type="domain" description="Metallo-beta-lactamase" evidence="5">
    <location>
        <begin position="40"/>
        <end position="269"/>
    </location>
</feature>
<evidence type="ECO:0000256" key="2">
    <source>
        <dbReference type="ARBA" id="ARBA00022723"/>
    </source>
</evidence>
<accession>A0A420Y548</accession>
<evidence type="ECO:0000256" key="3">
    <source>
        <dbReference type="ARBA" id="ARBA00022801"/>
    </source>
</evidence>
<dbReference type="GO" id="GO:0016787">
    <property type="term" value="F:hydrolase activity"/>
    <property type="evidence" value="ECO:0007669"/>
    <property type="project" value="UniProtKB-KW"/>
</dbReference>
<dbReference type="Proteomes" id="UP000275385">
    <property type="component" value="Unassembled WGS sequence"/>
</dbReference>
<name>A0A420Y548_9PEZI</name>
<dbReference type="PANTHER" id="PTHR42978:SF5">
    <property type="entry name" value="METALLO-BETA-LACTAMASE DOMAIN-CONTAINING PROTEIN"/>
    <property type="match status" value="1"/>
</dbReference>
<dbReference type="PANTHER" id="PTHR42978">
    <property type="entry name" value="QUORUM-QUENCHING LACTONASE YTNP-RELATED-RELATED"/>
    <property type="match status" value="1"/>
</dbReference>
<dbReference type="InterPro" id="IPR036866">
    <property type="entry name" value="RibonucZ/Hydroxyglut_hydro"/>
</dbReference>
<dbReference type="CDD" id="cd07730">
    <property type="entry name" value="metallo-hydrolase-like_MBL-fold"/>
    <property type="match status" value="1"/>
</dbReference>
<dbReference type="SMART" id="SM00849">
    <property type="entry name" value="Lactamase_B"/>
    <property type="match status" value="1"/>
</dbReference>
<organism evidence="6 7">
    <name type="scientific">Coniochaeta pulveracea</name>
    <dbReference type="NCBI Taxonomy" id="177199"/>
    <lineage>
        <taxon>Eukaryota</taxon>
        <taxon>Fungi</taxon>
        <taxon>Dikarya</taxon>
        <taxon>Ascomycota</taxon>
        <taxon>Pezizomycotina</taxon>
        <taxon>Sordariomycetes</taxon>
        <taxon>Sordariomycetidae</taxon>
        <taxon>Coniochaetales</taxon>
        <taxon>Coniochaetaceae</taxon>
        <taxon>Coniochaeta</taxon>
    </lineage>
</organism>
<dbReference type="Pfam" id="PF00753">
    <property type="entry name" value="Lactamase_B"/>
    <property type="match status" value="1"/>
</dbReference>
<reference evidence="6 7" key="1">
    <citation type="submission" date="2018-08" db="EMBL/GenBank/DDBJ databases">
        <title>Draft genome of the lignicolous fungus Coniochaeta pulveracea.</title>
        <authorList>
            <person name="Borstlap C.J."/>
            <person name="De Witt R.N."/>
            <person name="Botha A."/>
            <person name="Volschenk H."/>
        </authorList>
    </citation>
    <scope>NUCLEOTIDE SEQUENCE [LARGE SCALE GENOMIC DNA]</scope>
    <source>
        <strain evidence="6 7">CAB683</strain>
    </source>
</reference>
<dbReference type="InterPro" id="IPR051013">
    <property type="entry name" value="MBL_superfamily_lactonases"/>
</dbReference>
<comment type="similarity">
    <text evidence="1">Belongs to the metallo-beta-lactamase superfamily.</text>
</comment>
<sequence length="344" mass="37957">MIRTCRTSTATISNLASWKFYSPRLSSHPFIPGTEFPTFPCFSFLVHNRSQDRTVVFDLAIRKDWWNLAPHLVRSLKDDDVRIAVEKDVQEILAEGGVDTAAVEAVIWSHPHFDHMGDPSTFPKSTALVVGTGAREASAYGAMLESDVAGREVREVNFTAGTGTVRIGRFDAVDYFGDGSFYLLDTKGHTAGHMGALARVTSEPDSFILLGGDATHHVGELRPSSYVPLPERVCPDRLTGEKGGGRETGSFEKLLADGDRTGAFYEPAVMPGGHCVHHSVEQAKETISKIQEFDAADNIMVMMAHDASLLDVVDFFPKQVDDFMSKGWKEKARWRFLKDFAEAI</sequence>
<dbReference type="EMBL" id="QVQW01000048">
    <property type="protein sequence ID" value="RKU43005.1"/>
    <property type="molecule type" value="Genomic_DNA"/>
</dbReference>
<evidence type="ECO:0000259" key="5">
    <source>
        <dbReference type="SMART" id="SM00849"/>
    </source>
</evidence>
<gene>
    <name evidence="6" type="ORF">DL546_002810</name>
</gene>
<proteinExistence type="inferred from homology"/>
<dbReference type="InterPro" id="IPR001279">
    <property type="entry name" value="Metallo-B-lactamas"/>
</dbReference>
<protein>
    <recommendedName>
        <fullName evidence="5">Metallo-beta-lactamase domain-containing protein</fullName>
    </recommendedName>
</protein>
<comment type="caution">
    <text evidence="6">The sequence shown here is derived from an EMBL/GenBank/DDBJ whole genome shotgun (WGS) entry which is preliminary data.</text>
</comment>
<keyword evidence="3" id="KW-0378">Hydrolase</keyword>
<keyword evidence="2" id="KW-0479">Metal-binding</keyword>
<evidence type="ECO:0000313" key="7">
    <source>
        <dbReference type="Proteomes" id="UP000275385"/>
    </source>
</evidence>
<dbReference type="SUPFAM" id="SSF56281">
    <property type="entry name" value="Metallo-hydrolase/oxidoreductase"/>
    <property type="match status" value="1"/>
</dbReference>
<evidence type="ECO:0000256" key="4">
    <source>
        <dbReference type="ARBA" id="ARBA00022833"/>
    </source>
</evidence>
<keyword evidence="7" id="KW-1185">Reference proteome</keyword>
<dbReference type="Gene3D" id="3.60.15.10">
    <property type="entry name" value="Ribonuclease Z/Hydroxyacylglutathione hydrolase-like"/>
    <property type="match status" value="1"/>
</dbReference>
<dbReference type="STRING" id="177199.A0A420Y548"/>
<dbReference type="GO" id="GO:0046872">
    <property type="term" value="F:metal ion binding"/>
    <property type="evidence" value="ECO:0007669"/>
    <property type="project" value="UniProtKB-KW"/>
</dbReference>